<dbReference type="InterPro" id="IPR020103">
    <property type="entry name" value="PsdUridine_synth_cat_dom_sf"/>
</dbReference>
<proteinExistence type="inferred from homology"/>
<evidence type="ECO:0000313" key="8">
    <source>
        <dbReference type="Proteomes" id="UP001595904"/>
    </source>
</evidence>
<evidence type="ECO:0000256" key="2">
    <source>
        <dbReference type="ARBA" id="ARBA00023235"/>
    </source>
</evidence>
<dbReference type="NCBIfam" id="TIGR00005">
    <property type="entry name" value="rluA_subfam"/>
    <property type="match status" value="1"/>
</dbReference>
<feature type="domain" description="RNA-binding S4" evidence="6">
    <location>
        <begin position="18"/>
        <end position="82"/>
    </location>
</feature>
<dbReference type="RefSeq" id="WP_380596523.1">
    <property type="nucleotide sequence ID" value="NZ_JBHSDU010000003.1"/>
</dbReference>
<comment type="function">
    <text evidence="5">Responsible for synthesis of pseudouridine from uracil.</text>
</comment>
<dbReference type="Gene3D" id="3.30.2350.10">
    <property type="entry name" value="Pseudouridine synthase"/>
    <property type="match status" value="1"/>
</dbReference>
<comment type="caution">
    <text evidence="7">The sequence shown here is derived from an EMBL/GenBank/DDBJ whole genome shotgun (WGS) entry which is preliminary data.</text>
</comment>
<organism evidence="7 8">
    <name type="scientific">Steroidobacter flavus</name>
    <dbReference type="NCBI Taxonomy" id="1842136"/>
    <lineage>
        <taxon>Bacteria</taxon>
        <taxon>Pseudomonadati</taxon>
        <taxon>Pseudomonadota</taxon>
        <taxon>Gammaproteobacteria</taxon>
        <taxon>Steroidobacterales</taxon>
        <taxon>Steroidobacteraceae</taxon>
        <taxon>Steroidobacter</taxon>
    </lineage>
</organism>
<evidence type="ECO:0000313" key="7">
    <source>
        <dbReference type="EMBL" id="MFC4309472.1"/>
    </source>
</evidence>
<dbReference type="PANTHER" id="PTHR21600">
    <property type="entry name" value="MITOCHONDRIAL RNA PSEUDOURIDINE SYNTHASE"/>
    <property type="match status" value="1"/>
</dbReference>
<dbReference type="EMBL" id="JBHSDU010000003">
    <property type="protein sequence ID" value="MFC4309472.1"/>
    <property type="molecule type" value="Genomic_DNA"/>
</dbReference>
<dbReference type="InterPro" id="IPR050188">
    <property type="entry name" value="RluA_PseudoU_synthase"/>
</dbReference>
<keyword evidence="8" id="KW-1185">Reference proteome</keyword>
<dbReference type="PROSITE" id="PS50889">
    <property type="entry name" value="S4"/>
    <property type="match status" value="1"/>
</dbReference>
<sequence length="325" mass="35534">MSEPVNHQLTIPFEHAGQRLDQVLADLLEGYSRTRIKEWIDAGQVRVNGAQLRPKDKVLGGESVEINATLPDQVSVEPEKIGLNIVHQDKHVLVLNKPAGLVVHPGAGNAAGTLQNALLHFDAKLSQVPRAGIVHRLDKDTSGLMVVARTVEAHTALVRMIEAREVEREYEAVCVGVMTGGGVVDAPIDRHPVDRLKMAVRENGREAVTHYRVVTRYRGHTHVRLKLESGRTHQIRVHMMHIHYPLVGDKVYGGRMLLPKGASPELVAALRGFKRQALHAARLAFEHPVSGKPIENEAALPADMQELLGILAADTAAAAAAAKRR</sequence>
<dbReference type="PANTHER" id="PTHR21600:SF44">
    <property type="entry name" value="RIBOSOMAL LARGE SUBUNIT PSEUDOURIDINE SYNTHASE D"/>
    <property type="match status" value="1"/>
</dbReference>
<evidence type="ECO:0000259" key="6">
    <source>
        <dbReference type="SMART" id="SM00363"/>
    </source>
</evidence>
<comment type="catalytic activity">
    <reaction evidence="3">
        <text>uridine(1911/1915/1917) in 23S rRNA = pseudouridine(1911/1915/1917) in 23S rRNA</text>
        <dbReference type="Rhea" id="RHEA:42524"/>
        <dbReference type="Rhea" id="RHEA-COMP:10097"/>
        <dbReference type="Rhea" id="RHEA-COMP:10098"/>
        <dbReference type="ChEBI" id="CHEBI:65314"/>
        <dbReference type="ChEBI" id="CHEBI:65315"/>
        <dbReference type="EC" id="5.4.99.23"/>
    </reaction>
</comment>
<protein>
    <recommendedName>
        <fullName evidence="5">Pseudouridine synthase</fullName>
        <ecNumber evidence="5">5.4.99.-</ecNumber>
    </recommendedName>
</protein>
<comment type="catalytic activity">
    <reaction evidence="5">
        <text>a uridine in RNA = a pseudouridine in RNA</text>
        <dbReference type="Rhea" id="RHEA:48348"/>
        <dbReference type="Rhea" id="RHEA-COMP:12068"/>
        <dbReference type="Rhea" id="RHEA-COMP:12069"/>
        <dbReference type="ChEBI" id="CHEBI:65314"/>
        <dbReference type="ChEBI" id="CHEBI:65315"/>
    </reaction>
</comment>
<dbReference type="InterPro" id="IPR006145">
    <property type="entry name" value="PsdUridine_synth_RsuA/RluA"/>
</dbReference>
<reference evidence="8" key="1">
    <citation type="journal article" date="2019" name="Int. J. Syst. Evol. Microbiol.">
        <title>The Global Catalogue of Microorganisms (GCM) 10K type strain sequencing project: providing services to taxonomists for standard genome sequencing and annotation.</title>
        <authorList>
            <consortium name="The Broad Institute Genomics Platform"/>
            <consortium name="The Broad Institute Genome Sequencing Center for Infectious Disease"/>
            <person name="Wu L."/>
            <person name="Ma J."/>
        </authorList>
    </citation>
    <scope>NUCLEOTIDE SEQUENCE [LARGE SCALE GENOMIC DNA]</scope>
    <source>
        <strain evidence="8">CGMCC 1.10759</strain>
    </source>
</reference>
<comment type="similarity">
    <text evidence="1 5">Belongs to the pseudouridine synthase RluA family.</text>
</comment>
<dbReference type="InterPro" id="IPR006225">
    <property type="entry name" value="PsdUridine_synth_RluC/D"/>
</dbReference>
<dbReference type="CDD" id="cd02869">
    <property type="entry name" value="PseudoU_synth_RluA_like"/>
    <property type="match status" value="1"/>
</dbReference>
<dbReference type="SMART" id="SM00363">
    <property type="entry name" value="S4"/>
    <property type="match status" value="1"/>
</dbReference>
<dbReference type="Pfam" id="PF01479">
    <property type="entry name" value="S4"/>
    <property type="match status" value="1"/>
</dbReference>
<dbReference type="PROSITE" id="PS01129">
    <property type="entry name" value="PSI_RLU"/>
    <property type="match status" value="1"/>
</dbReference>
<dbReference type="NCBIfam" id="NF008385">
    <property type="entry name" value="PRK11180.1"/>
    <property type="match status" value="1"/>
</dbReference>
<dbReference type="InterPro" id="IPR002942">
    <property type="entry name" value="S4_RNA-bd"/>
</dbReference>
<evidence type="ECO:0000256" key="5">
    <source>
        <dbReference type="RuleBase" id="RU362028"/>
    </source>
</evidence>
<dbReference type="EC" id="5.4.99.-" evidence="5"/>
<dbReference type="SUPFAM" id="SSF55174">
    <property type="entry name" value="Alpha-L RNA-binding motif"/>
    <property type="match status" value="1"/>
</dbReference>
<dbReference type="GO" id="GO:0160140">
    <property type="term" value="F:23S rRNA pseudouridine(1911/1915/1917) synthase activity"/>
    <property type="evidence" value="ECO:0007669"/>
    <property type="project" value="UniProtKB-EC"/>
</dbReference>
<dbReference type="Pfam" id="PF00849">
    <property type="entry name" value="PseudoU_synth_2"/>
    <property type="match status" value="1"/>
</dbReference>
<gene>
    <name evidence="7" type="primary">rluD</name>
    <name evidence="7" type="ORF">ACFPN2_10315</name>
</gene>
<accession>A0ABV8SPQ7</accession>
<dbReference type="SUPFAM" id="SSF55120">
    <property type="entry name" value="Pseudouridine synthase"/>
    <property type="match status" value="1"/>
</dbReference>
<evidence type="ECO:0000256" key="1">
    <source>
        <dbReference type="ARBA" id="ARBA00010876"/>
    </source>
</evidence>
<evidence type="ECO:0000256" key="4">
    <source>
        <dbReference type="PROSITE-ProRule" id="PRU00182"/>
    </source>
</evidence>
<dbReference type="Gene3D" id="3.10.290.10">
    <property type="entry name" value="RNA-binding S4 domain"/>
    <property type="match status" value="1"/>
</dbReference>
<keyword evidence="4" id="KW-0694">RNA-binding</keyword>
<dbReference type="Proteomes" id="UP001595904">
    <property type="component" value="Unassembled WGS sequence"/>
</dbReference>
<evidence type="ECO:0000256" key="3">
    <source>
        <dbReference type="ARBA" id="ARBA00036882"/>
    </source>
</evidence>
<dbReference type="InterPro" id="IPR006224">
    <property type="entry name" value="PsdUridine_synth_RluA-like_CS"/>
</dbReference>
<name>A0ABV8SPQ7_9GAMM</name>
<dbReference type="CDD" id="cd00165">
    <property type="entry name" value="S4"/>
    <property type="match status" value="1"/>
</dbReference>
<keyword evidence="2 5" id="KW-0413">Isomerase</keyword>
<dbReference type="InterPro" id="IPR036986">
    <property type="entry name" value="S4_RNA-bd_sf"/>
</dbReference>